<feature type="chain" id="PRO_5001826322" evidence="1">
    <location>
        <begin position="23"/>
        <end position="134"/>
    </location>
</feature>
<name>A0A087MFN6_9GAMM</name>
<evidence type="ECO:0000256" key="1">
    <source>
        <dbReference type="SAM" id="SignalP"/>
    </source>
</evidence>
<dbReference type="OrthoDB" id="9837863at2"/>
<evidence type="ECO:0000313" key="3">
    <source>
        <dbReference type="Proteomes" id="UP000029085"/>
    </source>
</evidence>
<evidence type="ECO:0000313" key="2">
    <source>
        <dbReference type="EMBL" id="KFL35689.1"/>
    </source>
</evidence>
<keyword evidence="3" id="KW-1185">Reference proteome</keyword>
<comment type="caution">
    <text evidence="2">The sequence shown here is derived from an EMBL/GenBank/DDBJ whole genome shotgun (WGS) entry which is preliminary data.</text>
</comment>
<accession>A0A087MFN6</accession>
<proteinExistence type="predicted"/>
<gene>
    <name evidence="2" type="ORF">N788_08100</name>
</gene>
<organism evidence="2 3">
    <name type="scientific">Arenimonas donghaensis DSM 18148 = HO3-R19</name>
    <dbReference type="NCBI Taxonomy" id="1121014"/>
    <lineage>
        <taxon>Bacteria</taxon>
        <taxon>Pseudomonadati</taxon>
        <taxon>Pseudomonadota</taxon>
        <taxon>Gammaproteobacteria</taxon>
        <taxon>Lysobacterales</taxon>
        <taxon>Lysobacteraceae</taxon>
        <taxon>Arenimonas</taxon>
    </lineage>
</organism>
<dbReference type="PATRIC" id="fig|1121014.3.peg.2522"/>
<feature type="signal peptide" evidence="1">
    <location>
        <begin position="1"/>
        <end position="22"/>
    </location>
</feature>
<sequence length="134" mass="14103">MRRSDLVPALLLLALLAPVALAQGQGGTDFKVELDPETCVFTGGSDGAGNVEVAANTGNKKIQLRLGGGRDYGISDIIFSGEGQDQMTYTAGGQASVANIFNRNSGPADVKYSVIVENRSTGETRDCDPRIINR</sequence>
<dbReference type="Proteomes" id="UP000029085">
    <property type="component" value="Unassembled WGS sequence"/>
</dbReference>
<protein>
    <submittedName>
        <fullName evidence="2">Uncharacterized protein</fullName>
    </submittedName>
</protein>
<dbReference type="EMBL" id="AVCJ01000050">
    <property type="protein sequence ID" value="KFL35689.1"/>
    <property type="molecule type" value="Genomic_DNA"/>
</dbReference>
<dbReference type="STRING" id="1121014.N788_08100"/>
<reference evidence="2 3" key="2">
    <citation type="journal article" date="2015" name="Stand. Genomic Sci.">
        <title>High quality draft genomic sequence of Arenimonas donghaensis DSM 18148(T).</title>
        <authorList>
            <person name="Chen F."/>
            <person name="Wang H."/>
            <person name="Cao Y."/>
            <person name="Li X."/>
            <person name="Wang G."/>
        </authorList>
    </citation>
    <scope>NUCLEOTIDE SEQUENCE [LARGE SCALE GENOMIC DNA]</scope>
    <source>
        <strain evidence="2 3">HO3-R19</strain>
    </source>
</reference>
<reference evidence="3" key="1">
    <citation type="submission" date="2013-08" db="EMBL/GenBank/DDBJ databases">
        <title>Genome sequencing of Arenimonas donghaensis.</title>
        <authorList>
            <person name="Chen F."/>
            <person name="Wang G."/>
        </authorList>
    </citation>
    <scope>NUCLEOTIDE SEQUENCE [LARGE SCALE GENOMIC DNA]</scope>
    <source>
        <strain evidence="3">HO3-R19</strain>
    </source>
</reference>
<dbReference type="AlphaFoldDB" id="A0A087MFN6"/>
<dbReference type="RefSeq" id="WP_034225763.1">
    <property type="nucleotide sequence ID" value="NZ_AVCJ01000050.1"/>
</dbReference>
<keyword evidence="1" id="KW-0732">Signal</keyword>